<evidence type="ECO:0000313" key="1">
    <source>
        <dbReference type="EMBL" id="PVZ08024.1"/>
    </source>
</evidence>
<dbReference type="NCBIfam" id="TIGR01509">
    <property type="entry name" value="HAD-SF-IA-v3"/>
    <property type="match status" value="1"/>
</dbReference>
<dbReference type="Proteomes" id="UP000245462">
    <property type="component" value="Unassembled WGS sequence"/>
</dbReference>
<dbReference type="GeneID" id="94551317"/>
<dbReference type="SFLD" id="SFLDG01129">
    <property type="entry name" value="C1.5:_HAD__Beta-PGM__Phosphata"/>
    <property type="match status" value="1"/>
</dbReference>
<gene>
    <name evidence="1" type="ORF">C7382_1168</name>
</gene>
<dbReference type="Pfam" id="PF00702">
    <property type="entry name" value="Hydrolase"/>
    <property type="match status" value="1"/>
</dbReference>
<dbReference type="OrthoDB" id="9797415at2"/>
<dbReference type="RefSeq" id="WP_116679853.1">
    <property type="nucleotide sequence ID" value="NZ_JBGXZY010000057.1"/>
</dbReference>
<dbReference type="SFLD" id="SFLDS00003">
    <property type="entry name" value="Haloacid_Dehalogenase"/>
    <property type="match status" value="1"/>
</dbReference>
<dbReference type="InterPro" id="IPR006439">
    <property type="entry name" value="HAD-SF_hydro_IA"/>
</dbReference>
<reference evidence="1 2" key="1">
    <citation type="submission" date="2018-04" db="EMBL/GenBank/DDBJ databases">
        <title>Genomic Encyclopedia of Type Strains, Phase IV (KMG-IV): sequencing the most valuable type-strain genomes for metagenomic binning, comparative biology and taxonomic classification.</title>
        <authorList>
            <person name="Goeker M."/>
        </authorList>
    </citation>
    <scope>NUCLEOTIDE SEQUENCE [LARGE SCALE GENOMIC DNA]</scope>
    <source>
        <strain evidence="1 2">DSM 28520</strain>
    </source>
</reference>
<dbReference type="PANTHER" id="PTHR43611:SF3">
    <property type="entry name" value="FLAVIN MONONUCLEOTIDE HYDROLASE 1, CHLOROPLATIC"/>
    <property type="match status" value="1"/>
</dbReference>
<dbReference type="Gene3D" id="3.40.50.1000">
    <property type="entry name" value="HAD superfamily/HAD-like"/>
    <property type="match status" value="1"/>
</dbReference>
<name>A0A2U1F777_9PORP</name>
<dbReference type="Gene3D" id="1.10.150.240">
    <property type="entry name" value="Putative phosphatase, domain 2"/>
    <property type="match status" value="1"/>
</dbReference>
<dbReference type="AlphaFoldDB" id="A0A2U1F777"/>
<dbReference type="SUPFAM" id="SSF56784">
    <property type="entry name" value="HAD-like"/>
    <property type="match status" value="1"/>
</dbReference>
<accession>A0A2U1F777</accession>
<dbReference type="PANTHER" id="PTHR43611">
    <property type="entry name" value="ALPHA-D-GLUCOSE 1-PHOSPHATE PHOSPHATASE"/>
    <property type="match status" value="1"/>
</dbReference>
<sequence length="208" mass="23728">MIKNIVFDLGGVLIHLDRSECIRRFLSIGVADIEAMLDPYLQRGLFLDLELGRKDEPTFRAELSRHIGRDLTYREVYHALHGFLLEVSVPKFDYIDSLRQHYRLYLLSNTNPYVLDYAAGDTFLPSGRTLDTYFDRIYASCRMGLCKPDKAIFLSMIADSGMVPEETLFVDDGPANVATAEALGFHTYCPVNGEDWIPTLERILSEHQ</sequence>
<dbReference type="InterPro" id="IPR023198">
    <property type="entry name" value="PGP-like_dom2"/>
</dbReference>
<dbReference type="InterPro" id="IPR023214">
    <property type="entry name" value="HAD_sf"/>
</dbReference>
<proteinExistence type="predicted"/>
<keyword evidence="2" id="KW-1185">Reference proteome</keyword>
<dbReference type="InterPro" id="IPR036412">
    <property type="entry name" value="HAD-like_sf"/>
</dbReference>
<comment type="caution">
    <text evidence="1">The sequence shown here is derived from an EMBL/GenBank/DDBJ whole genome shotgun (WGS) entry which is preliminary data.</text>
</comment>
<dbReference type="CDD" id="cd02603">
    <property type="entry name" value="HAD_sEH-N_like"/>
    <property type="match status" value="1"/>
</dbReference>
<keyword evidence="1" id="KW-0378">Hydrolase</keyword>
<evidence type="ECO:0000313" key="2">
    <source>
        <dbReference type="Proteomes" id="UP000245462"/>
    </source>
</evidence>
<protein>
    <submittedName>
        <fullName evidence="1">Putative hydrolase of the HAD superfamily</fullName>
    </submittedName>
</protein>
<dbReference type="GO" id="GO:0016787">
    <property type="term" value="F:hydrolase activity"/>
    <property type="evidence" value="ECO:0007669"/>
    <property type="project" value="UniProtKB-KW"/>
</dbReference>
<dbReference type="EMBL" id="QEKY01000016">
    <property type="protein sequence ID" value="PVZ08024.1"/>
    <property type="molecule type" value="Genomic_DNA"/>
</dbReference>
<organism evidence="1 2">
    <name type="scientific">Porphyromonas loveana</name>
    <dbReference type="NCBI Taxonomy" id="1884669"/>
    <lineage>
        <taxon>Bacteria</taxon>
        <taxon>Pseudomonadati</taxon>
        <taxon>Bacteroidota</taxon>
        <taxon>Bacteroidia</taxon>
        <taxon>Bacteroidales</taxon>
        <taxon>Porphyromonadaceae</taxon>
        <taxon>Porphyromonas</taxon>
    </lineage>
</organism>